<feature type="region of interest" description="Disordered" evidence="1">
    <location>
        <begin position="56"/>
        <end position="113"/>
    </location>
</feature>
<evidence type="ECO:0000313" key="3">
    <source>
        <dbReference type="Proteomes" id="UP001151699"/>
    </source>
</evidence>
<feature type="region of interest" description="Disordered" evidence="1">
    <location>
        <begin position="1"/>
        <end position="33"/>
    </location>
</feature>
<name>A0A9Q0S196_9DIPT</name>
<feature type="compositionally biased region" description="Polar residues" evidence="1">
    <location>
        <begin position="80"/>
        <end position="96"/>
    </location>
</feature>
<keyword evidence="3" id="KW-1185">Reference proteome</keyword>
<evidence type="ECO:0000313" key="2">
    <source>
        <dbReference type="EMBL" id="KAJ6640784.1"/>
    </source>
</evidence>
<dbReference type="Proteomes" id="UP001151699">
    <property type="component" value="Chromosome B"/>
</dbReference>
<feature type="region of interest" description="Disordered" evidence="1">
    <location>
        <begin position="142"/>
        <end position="221"/>
    </location>
</feature>
<organism evidence="2 3">
    <name type="scientific">Pseudolycoriella hygida</name>
    <dbReference type="NCBI Taxonomy" id="35572"/>
    <lineage>
        <taxon>Eukaryota</taxon>
        <taxon>Metazoa</taxon>
        <taxon>Ecdysozoa</taxon>
        <taxon>Arthropoda</taxon>
        <taxon>Hexapoda</taxon>
        <taxon>Insecta</taxon>
        <taxon>Pterygota</taxon>
        <taxon>Neoptera</taxon>
        <taxon>Endopterygota</taxon>
        <taxon>Diptera</taxon>
        <taxon>Nematocera</taxon>
        <taxon>Sciaroidea</taxon>
        <taxon>Sciaridae</taxon>
        <taxon>Pseudolycoriella</taxon>
    </lineage>
</organism>
<dbReference type="AlphaFoldDB" id="A0A9Q0S196"/>
<accession>A0A9Q0S196</accession>
<evidence type="ECO:0000256" key="1">
    <source>
        <dbReference type="SAM" id="MobiDB-lite"/>
    </source>
</evidence>
<gene>
    <name evidence="2" type="ORF">Bhyg_05716</name>
</gene>
<comment type="caution">
    <text evidence="2">The sequence shown here is derived from an EMBL/GenBank/DDBJ whole genome shotgun (WGS) entry which is preliminary data.</text>
</comment>
<feature type="compositionally biased region" description="Polar residues" evidence="1">
    <location>
        <begin position="163"/>
        <end position="175"/>
    </location>
</feature>
<feature type="non-terminal residue" evidence="2">
    <location>
        <position position="221"/>
    </location>
</feature>
<dbReference type="EMBL" id="WJQU01000002">
    <property type="protein sequence ID" value="KAJ6640784.1"/>
    <property type="molecule type" value="Genomic_DNA"/>
</dbReference>
<sequence>MPATLKTDDEDRGDRVGGVDRERKSSRSHNQDRCEKCKLSKTGDCKTIDNDEALRRRNELSRNMSSGCKSTKPVVLPASQRPNVTSMSSGCKSTKSLVPPAKQRPNVTSMSSDCKSTKPVVLAATQRQSVITANPWVTGSSSGGVNVGDRSTNSDNKSFRIGNESSEYRQTSSGDNRLRIESSGRGQSFGGGDSRLRTYSASARPSGEVNRPDYSPGCAIL</sequence>
<reference evidence="2" key="1">
    <citation type="submission" date="2022-07" db="EMBL/GenBank/DDBJ databases">
        <authorList>
            <person name="Trinca V."/>
            <person name="Uliana J.V.C."/>
            <person name="Torres T.T."/>
            <person name="Ward R.J."/>
            <person name="Monesi N."/>
        </authorList>
    </citation>
    <scope>NUCLEOTIDE SEQUENCE</scope>
    <source>
        <strain evidence="2">HSMRA1968</strain>
        <tissue evidence="2">Whole embryos</tissue>
    </source>
</reference>
<proteinExistence type="predicted"/>
<protein>
    <submittedName>
        <fullName evidence="2">Uncharacterized protein</fullName>
    </submittedName>
</protein>